<dbReference type="InterPro" id="IPR029068">
    <property type="entry name" value="Glyas_Bleomycin-R_OHBP_Dase"/>
</dbReference>
<dbReference type="EMBL" id="CP158165">
    <property type="protein sequence ID" value="XBV24815.1"/>
    <property type="molecule type" value="Genomic_DNA"/>
</dbReference>
<proteinExistence type="predicted"/>
<sequence>MSIDIQNVVFACPGDSDESYQVGGRRSASFYADLLGMRIVREDWYVIADEDDPDGLTLAFGDGPIDYRPPRWPDPDFPQQMHLDISVDDLDSSEQRALRLGASKLQDKGSFRTYADPDGHPFCLYADTTEDPTGRTRLGRIDRVVIDCYSPRTLAGFYAALLDMPRRELDTPERVVIARADGRRPALAFQHAKFPAPRWPDPAYPQQVHLDLRIPNPDTPRMKAARDLAEQLGAILLKNANGAFHVYGDPAGHPFCL</sequence>
<evidence type="ECO:0000259" key="1">
    <source>
        <dbReference type="Pfam" id="PF18029"/>
    </source>
</evidence>
<evidence type="ECO:0000313" key="2">
    <source>
        <dbReference type="EMBL" id="XBV24815.1"/>
    </source>
</evidence>
<dbReference type="AlphaFoldDB" id="A0AAU7TDA7"/>
<protein>
    <submittedName>
        <fullName evidence="2">VOC family protein</fullName>
    </submittedName>
</protein>
<dbReference type="Pfam" id="PF18029">
    <property type="entry name" value="Glyoxalase_6"/>
    <property type="match status" value="2"/>
</dbReference>
<dbReference type="SUPFAM" id="SSF54593">
    <property type="entry name" value="Glyoxalase/Bleomycin resistance protein/Dihydroxybiphenyl dioxygenase"/>
    <property type="match status" value="2"/>
</dbReference>
<reference evidence="2" key="1">
    <citation type="submission" date="2024-06" db="EMBL/GenBank/DDBJ databases">
        <title>Kribbella sp. strain HUAS MG21 genome sequences.</title>
        <authorList>
            <person name="Mo P."/>
        </authorList>
    </citation>
    <scope>NUCLEOTIDE SEQUENCE</scope>
    <source>
        <strain evidence="2">HUAS MG21</strain>
    </source>
</reference>
<dbReference type="RefSeq" id="WP_350277632.1">
    <property type="nucleotide sequence ID" value="NZ_CP158165.1"/>
</dbReference>
<organism evidence="2">
    <name type="scientific">Kribbella sp. HUAS MG21</name>
    <dbReference type="NCBI Taxonomy" id="3160966"/>
    <lineage>
        <taxon>Bacteria</taxon>
        <taxon>Bacillati</taxon>
        <taxon>Actinomycetota</taxon>
        <taxon>Actinomycetes</taxon>
        <taxon>Propionibacteriales</taxon>
        <taxon>Kribbellaceae</taxon>
        <taxon>Kribbella</taxon>
    </lineage>
</organism>
<feature type="domain" description="Glyoxalase-like" evidence="1">
    <location>
        <begin position="144"/>
        <end position="257"/>
    </location>
</feature>
<feature type="domain" description="Glyoxalase-like" evidence="1">
    <location>
        <begin position="25"/>
        <end position="124"/>
    </location>
</feature>
<dbReference type="PANTHER" id="PTHR35908:SF1">
    <property type="entry name" value="CONSERVED PROTEIN"/>
    <property type="match status" value="1"/>
</dbReference>
<gene>
    <name evidence="2" type="ORF">ABN611_00045</name>
</gene>
<accession>A0AAU7TDA7</accession>
<dbReference type="Gene3D" id="3.10.180.10">
    <property type="entry name" value="2,3-Dihydroxybiphenyl 1,2-Dioxygenase, domain 1"/>
    <property type="match status" value="2"/>
</dbReference>
<name>A0AAU7TDA7_9ACTN</name>
<dbReference type="PANTHER" id="PTHR35908">
    <property type="entry name" value="HYPOTHETICAL FUSION PROTEIN"/>
    <property type="match status" value="1"/>
</dbReference>
<dbReference type="InterPro" id="IPR041581">
    <property type="entry name" value="Glyoxalase_6"/>
</dbReference>
<dbReference type="CDD" id="cd06587">
    <property type="entry name" value="VOC"/>
    <property type="match status" value="1"/>
</dbReference>